<dbReference type="KEGG" id="ome:OLMES_2000"/>
<dbReference type="Proteomes" id="UP000196027">
    <property type="component" value="Chromosome"/>
</dbReference>
<dbReference type="GO" id="GO:0008909">
    <property type="term" value="F:isochorismate synthase activity"/>
    <property type="evidence" value="ECO:0007669"/>
    <property type="project" value="UniProtKB-EC"/>
</dbReference>
<evidence type="ECO:0000256" key="1">
    <source>
        <dbReference type="ARBA" id="ARBA00000799"/>
    </source>
</evidence>
<organism evidence="7 8">
    <name type="scientific">Oleiphilus messinensis</name>
    <dbReference type="NCBI Taxonomy" id="141451"/>
    <lineage>
        <taxon>Bacteria</taxon>
        <taxon>Pseudomonadati</taxon>
        <taxon>Pseudomonadota</taxon>
        <taxon>Gammaproteobacteria</taxon>
        <taxon>Oceanospirillales</taxon>
        <taxon>Oleiphilaceae</taxon>
        <taxon>Oleiphilus</taxon>
    </lineage>
</organism>
<dbReference type="InterPro" id="IPR004561">
    <property type="entry name" value="IsoChor_synthase"/>
</dbReference>
<evidence type="ECO:0000256" key="4">
    <source>
        <dbReference type="ARBA" id="ARBA00022842"/>
    </source>
</evidence>
<sequence>MRFSPGLKAGIASLKSQLLQRSPDSNEAMQTITAILPETPEVSLPGWLYRQQVYPKLYWSSRIDESASDEFRGETRDVEVAGLGVAMVRTGDDARAFLASLAGSDCRKQYYWLSTFDNDTPVLILPRIELLKQQGHFLLRVNAVDRANLSGAVHLPGYTPIPQWMADLRDQDLLSLLSGQFDTPELDIEYERRIDQPNHETWRELVGQAKACISARDFEKVVLARETRVFCAKQTDAMLLAAHWQQSVESCYQFVFQTSSDNGFISFSPERLFRRTGCHLDTEALAGTAMRSCDRDQDHELGQQLLLDEKNTREHRLVVEDILEKLGGLSDAVSQSGRGLWKQKHIQHLIYPLRAKLHTGIDDHRILAALHPTAAIAGSPARVARDFLTLHEPFRRNWYAGTHGCVSASKTEIAVSLRAAQIVKNEIKLFSGAGIVAQSDADAEWSELEQKIRAPLELIHRCHALSPIPSLA</sequence>
<evidence type="ECO:0000313" key="8">
    <source>
        <dbReference type="Proteomes" id="UP000196027"/>
    </source>
</evidence>
<evidence type="ECO:0000256" key="5">
    <source>
        <dbReference type="ARBA" id="ARBA00023235"/>
    </source>
</evidence>
<protein>
    <recommendedName>
        <fullName evidence="3">isochorismate synthase</fullName>
        <ecNumber evidence="3">5.4.4.2</ecNumber>
    </recommendedName>
</protein>
<feature type="domain" description="Chorismate-utilising enzyme C-terminal" evidence="6">
    <location>
        <begin position="199"/>
        <end position="451"/>
    </location>
</feature>
<evidence type="ECO:0000256" key="3">
    <source>
        <dbReference type="ARBA" id="ARBA00012824"/>
    </source>
</evidence>
<dbReference type="PANTHER" id="PTHR47253">
    <property type="match status" value="1"/>
</dbReference>
<comment type="similarity">
    <text evidence="2">Belongs to the isochorismate synthase family.</text>
</comment>
<comment type="catalytic activity">
    <reaction evidence="1">
        <text>chorismate = isochorismate</text>
        <dbReference type="Rhea" id="RHEA:18985"/>
        <dbReference type="ChEBI" id="CHEBI:29748"/>
        <dbReference type="ChEBI" id="CHEBI:29780"/>
        <dbReference type="EC" id="5.4.4.2"/>
    </reaction>
</comment>
<dbReference type="EC" id="5.4.4.2" evidence="3"/>
<dbReference type="GO" id="GO:0009234">
    <property type="term" value="P:menaquinone biosynthetic process"/>
    <property type="evidence" value="ECO:0007669"/>
    <property type="project" value="TreeGrafter"/>
</dbReference>
<dbReference type="InterPro" id="IPR005801">
    <property type="entry name" value="ADC_synthase"/>
</dbReference>
<proteinExistence type="inferred from homology"/>
<dbReference type="InterPro" id="IPR015890">
    <property type="entry name" value="Chorismate_C"/>
</dbReference>
<evidence type="ECO:0000313" key="7">
    <source>
        <dbReference type="EMBL" id="ARU56074.1"/>
    </source>
</evidence>
<accession>A0A1Y0I9H0</accession>
<evidence type="ECO:0000256" key="2">
    <source>
        <dbReference type="ARBA" id="ARBA00005297"/>
    </source>
</evidence>
<dbReference type="Pfam" id="PF00425">
    <property type="entry name" value="Chorismate_bind"/>
    <property type="match status" value="1"/>
</dbReference>
<keyword evidence="8" id="KW-1185">Reference proteome</keyword>
<dbReference type="SUPFAM" id="SSF56322">
    <property type="entry name" value="ADC synthase"/>
    <property type="match status" value="1"/>
</dbReference>
<dbReference type="AlphaFoldDB" id="A0A1Y0I9H0"/>
<keyword evidence="5" id="KW-0413">Isomerase</keyword>
<gene>
    <name evidence="7" type="ORF">OLMES_2000</name>
</gene>
<reference evidence="7 8" key="1">
    <citation type="submission" date="2017-05" db="EMBL/GenBank/DDBJ databases">
        <title>Genomic insights into alkan degradation activity of Oleiphilus messinensis.</title>
        <authorList>
            <person name="Kozyavkin S.A."/>
            <person name="Slesarev A.I."/>
            <person name="Golyshin P.N."/>
            <person name="Korzhenkov A."/>
            <person name="Golyshina O.N."/>
            <person name="Toshchakov S.V."/>
        </authorList>
    </citation>
    <scope>NUCLEOTIDE SEQUENCE [LARGE SCALE GENOMIC DNA]</scope>
    <source>
        <strain evidence="7 8">ME102</strain>
    </source>
</reference>
<name>A0A1Y0I9H0_9GAMM</name>
<dbReference type="InterPro" id="IPR044250">
    <property type="entry name" value="MenF-like"/>
</dbReference>
<dbReference type="PANTHER" id="PTHR47253:SF4">
    <property type="entry name" value="ISOCHORISMATE SYNTHASE 2, CHLOROPLASTIC"/>
    <property type="match status" value="1"/>
</dbReference>
<evidence type="ECO:0000259" key="6">
    <source>
        <dbReference type="Pfam" id="PF00425"/>
    </source>
</evidence>
<dbReference type="RefSeq" id="WP_087461104.1">
    <property type="nucleotide sequence ID" value="NZ_CP021425.1"/>
</dbReference>
<dbReference type="OrthoDB" id="9806579at2"/>
<dbReference type="Gene3D" id="3.60.120.10">
    <property type="entry name" value="Anthranilate synthase"/>
    <property type="match status" value="1"/>
</dbReference>
<keyword evidence="4" id="KW-0460">Magnesium</keyword>
<dbReference type="EMBL" id="CP021425">
    <property type="protein sequence ID" value="ARU56074.1"/>
    <property type="molecule type" value="Genomic_DNA"/>
</dbReference>
<dbReference type="NCBIfam" id="TIGR00543">
    <property type="entry name" value="isochor_syn"/>
    <property type="match status" value="1"/>
</dbReference>